<dbReference type="Pfam" id="PF04198">
    <property type="entry name" value="Sugar-bind"/>
    <property type="match status" value="1"/>
</dbReference>
<dbReference type="InterPro" id="IPR036388">
    <property type="entry name" value="WH-like_DNA-bd_sf"/>
</dbReference>
<proteinExistence type="inferred from homology"/>
<dbReference type="PANTHER" id="PTHR34294:SF1">
    <property type="entry name" value="TRANSCRIPTIONAL REGULATOR LSRR"/>
    <property type="match status" value="1"/>
</dbReference>
<reference evidence="6 7" key="1">
    <citation type="journal article" date="2015" name="Genome Announc.">
        <title>Expanding the biotechnology potential of lactobacilli through comparative genomics of 213 strains and associated genera.</title>
        <authorList>
            <person name="Sun Z."/>
            <person name="Harris H.M."/>
            <person name="McCann A."/>
            <person name="Guo C."/>
            <person name="Argimon S."/>
            <person name="Zhang W."/>
            <person name="Yang X."/>
            <person name="Jeffery I.B."/>
            <person name="Cooney J.C."/>
            <person name="Kagawa T.F."/>
            <person name="Liu W."/>
            <person name="Song Y."/>
            <person name="Salvetti E."/>
            <person name="Wrobel A."/>
            <person name="Rasinkangas P."/>
            <person name="Parkhill J."/>
            <person name="Rea M.C."/>
            <person name="O'Sullivan O."/>
            <person name="Ritari J."/>
            <person name="Douillard F.P."/>
            <person name="Paul Ross R."/>
            <person name="Yang R."/>
            <person name="Briner A.E."/>
            <person name="Felis G.E."/>
            <person name="de Vos W.M."/>
            <person name="Barrangou R."/>
            <person name="Klaenhammer T.R."/>
            <person name="Caufield P.W."/>
            <person name="Cui Y."/>
            <person name="Zhang H."/>
            <person name="O'Toole P.W."/>
        </authorList>
    </citation>
    <scope>NUCLEOTIDE SEQUENCE [LARGE SCALE GENOMIC DNA]</scope>
    <source>
        <strain evidence="6 7">DSM 6629</strain>
    </source>
</reference>
<evidence type="ECO:0000256" key="1">
    <source>
        <dbReference type="ARBA" id="ARBA00010466"/>
    </source>
</evidence>
<evidence type="ECO:0000256" key="3">
    <source>
        <dbReference type="ARBA" id="ARBA00023125"/>
    </source>
</evidence>
<name>A0ABR5PP25_9LACO</name>
<dbReference type="EMBL" id="AZGN01000048">
    <property type="protein sequence ID" value="KRM32031.1"/>
    <property type="molecule type" value="Genomic_DNA"/>
</dbReference>
<accession>A0ABR5PP25</accession>
<dbReference type="InterPro" id="IPR007324">
    <property type="entry name" value="Sugar-bd_dom_put"/>
</dbReference>
<protein>
    <submittedName>
        <fullName evidence="6">ArsR family transcriptional regulator</fullName>
    </submittedName>
</protein>
<comment type="caution">
    <text evidence="6">The sequence shown here is derived from an EMBL/GenBank/DDBJ whole genome shotgun (WGS) entry which is preliminary data.</text>
</comment>
<gene>
    <name evidence="6" type="ORF">FC44_GL000047</name>
</gene>
<evidence type="ECO:0000259" key="5">
    <source>
        <dbReference type="Pfam" id="PF04198"/>
    </source>
</evidence>
<feature type="domain" description="Sugar-binding" evidence="5">
    <location>
        <begin position="62"/>
        <end position="312"/>
    </location>
</feature>
<keyword evidence="7" id="KW-1185">Reference proteome</keyword>
<dbReference type="InterPro" id="IPR037171">
    <property type="entry name" value="NagB/RpiA_transferase-like"/>
</dbReference>
<evidence type="ECO:0000313" key="7">
    <source>
        <dbReference type="Proteomes" id="UP000051735"/>
    </source>
</evidence>
<comment type="similarity">
    <text evidence="1">Belongs to the SorC transcriptional regulatory family.</text>
</comment>
<evidence type="ECO:0000313" key="6">
    <source>
        <dbReference type="EMBL" id="KRM32031.1"/>
    </source>
</evidence>
<dbReference type="InterPro" id="IPR051054">
    <property type="entry name" value="SorC_transcr_regulators"/>
</dbReference>
<dbReference type="Proteomes" id="UP000051735">
    <property type="component" value="Unassembled WGS sequence"/>
</dbReference>
<organism evidence="6 7">
    <name type="scientific">Lactobacillus intestinalis DSM 6629</name>
    <dbReference type="NCBI Taxonomy" id="1423761"/>
    <lineage>
        <taxon>Bacteria</taxon>
        <taxon>Bacillati</taxon>
        <taxon>Bacillota</taxon>
        <taxon>Bacilli</taxon>
        <taxon>Lactobacillales</taxon>
        <taxon>Lactobacillaceae</taxon>
        <taxon>Lactobacillus</taxon>
    </lineage>
</organism>
<evidence type="ECO:0000256" key="2">
    <source>
        <dbReference type="ARBA" id="ARBA00023015"/>
    </source>
</evidence>
<dbReference type="PANTHER" id="PTHR34294">
    <property type="entry name" value="TRANSCRIPTIONAL REGULATOR-RELATED"/>
    <property type="match status" value="1"/>
</dbReference>
<sequence>MIKMTQLSNEELASIAHDYYLSKLNIADISQKYNLSRYLITKALDDAEERGIVKISIQQHTKRNEELERQLQSRFHLKEVFILENLSTKNQDSEAIVNFAAKQIQNYAQTAKNIGMTWGTLMLDVINEFTHEDRDDLTFVQLLGQTLNSKKRKTSLVQEASNKFNSRSISLPAPLYALNSDFIQALEKEPFYHELHSYYKNLDLIFSGIGTFQSIQVDQFLMKNYAPTLFKGIDQKKVAGLIFGRPYDIEGNFYQEVGKHVCGINLDEIMQTPTRFVIVKNRFKTNALLGALRTGVITHLVTNSAIAEQILEKSK</sequence>
<dbReference type="Gene3D" id="3.40.50.1360">
    <property type="match status" value="1"/>
</dbReference>
<evidence type="ECO:0000256" key="4">
    <source>
        <dbReference type="ARBA" id="ARBA00023163"/>
    </source>
</evidence>
<dbReference type="SUPFAM" id="SSF100950">
    <property type="entry name" value="NagB/RpiA/CoA transferase-like"/>
    <property type="match status" value="1"/>
</dbReference>
<keyword evidence="3" id="KW-0238">DNA-binding</keyword>
<dbReference type="Gene3D" id="1.10.10.10">
    <property type="entry name" value="Winged helix-like DNA-binding domain superfamily/Winged helix DNA-binding domain"/>
    <property type="match status" value="1"/>
</dbReference>
<keyword evidence="2" id="KW-0805">Transcription regulation</keyword>
<keyword evidence="4" id="KW-0804">Transcription</keyword>